<dbReference type="AlphaFoldDB" id="A0A4P9VGJ1"/>
<evidence type="ECO:0000259" key="1">
    <source>
        <dbReference type="Pfam" id="PF03781"/>
    </source>
</evidence>
<dbReference type="PANTHER" id="PTHR23150:SF19">
    <property type="entry name" value="FORMYLGLYCINE-GENERATING ENZYME"/>
    <property type="match status" value="1"/>
</dbReference>
<dbReference type="Proteomes" id="UP000257039">
    <property type="component" value="Unassembled WGS sequence"/>
</dbReference>
<evidence type="ECO:0000313" key="2">
    <source>
        <dbReference type="EMBL" id="RDH42268.1"/>
    </source>
</evidence>
<dbReference type="SUPFAM" id="SSF56436">
    <property type="entry name" value="C-type lectin-like"/>
    <property type="match status" value="1"/>
</dbReference>
<dbReference type="PANTHER" id="PTHR23150">
    <property type="entry name" value="SULFATASE MODIFYING FACTOR 1, 2"/>
    <property type="match status" value="1"/>
</dbReference>
<keyword evidence="3" id="KW-1185">Reference proteome</keyword>
<proteinExistence type="predicted"/>
<protein>
    <recommendedName>
        <fullName evidence="1">Sulfatase-modifying factor enzyme-like domain-containing protein</fullName>
    </recommendedName>
</protein>
<dbReference type="PROSITE" id="PS51257">
    <property type="entry name" value="PROKAR_LIPOPROTEIN"/>
    <property type="match status" value="1"/>
</dbReference>
<evidence type="ECO:0000313" key="3">
    <source>
        <dbReference type="Proteomes" id="UP000257039"/>
    </source>
</evidence>
<dbReference type="InterPro" id="IPR051043">
    <property type="entry name" value="Sulfatase_Mod_Factor_Kinase"/>
</dbReference>
<dbReference type="GO" id="GO:0120147">
    <property type="term" value="F:formylglycine-generating oxidase activity"/>
    <property type="evidence" value="ECO:0007669"/>
    <property type="project" value="TreeGrafter"/>
</dbReference>
<dbReference type="InterPro" id="IPR016187">
    <property type="entry name" value="CTDL_fold"/>
</dbReference>
<comment type="caution">
    <text evidence="2">The sequence shown here is derived from an EMBL/GenBank/DDBJ whole genome shotgun (WGS) entry which is preliminary data.</text>
</comment>
<gene>
    <name evidence="2" type="ORF">B9G39_01750</name>
</gene>
<organism evidence="2 3">
    <name type="scientific">Zooshikella ganghwensis</name>
    <dbReference type="NCBI Taxonomy" id="202772"/>
    <lineage>
        <taxon>Bacteria</taxon>
        <taxon>Pseudomonadati</taxon>
        <taxon>Pseudomonadota</taxon>
        <taxon>Gammaproteobacteria</taxon>
        <taxon>Oceanospirillales</taxon>
        <taxon>Zooshikellaceae</taxon>
        <taxon>Zooshikella</taxon>
    </lineage>
</organism>
<accession>A0A4P9VGJ1</accession>
<dbReference type="InterPro" id="IPR042095">
    <property type="entry name" value="SUMF_sf"/>
</dbReference>
<dbReference type="InterPro" id="IPR005532">
    <property type="entry name" value="SUMF_dom"/>
</dbReference>
<reference evidence="2 3" key="1">
    <citation type="submission" date="2017-04" db="EMBL/GenBank/DDBJ databases">
        <title>Draft genome sequence of Zooshikella ganghwensis VG4 isolated from Red Sea sediments.</title>
        <authorList>
            <person name="Rehman Z."/>
            <person name="Alam I."/>
            <person name="Kamau A."/>
            <person name="Bajic V."/>
            <person name="Leiknes T."/>
        </authorList>
    </citation>
    <scope>NUCLEOTIDE SEQUENCE [LARGE SCALE GENOMIC DNA]</scope>
    <source>
        <strain evidence="2 3">VG4</strain>
    </source>
</reference>
<name>A0A4P9VGJ1_9GAMM</name>
<feature type="domain" description="Sulfatase-modifying factor enzyme-like" evidence="1">
    <location>
        <begin position="38"/>
        <end position="271"/>
    </location>
</feature>
<sequence>MLNTRILILTCCIPLFTACISEESAQADLDEFVSKAMANMIDIKGGTFNRMTAVAYMDREFREPKKYETELTDFAIGKYEVTCAEFAFFLKSSEHKAPQFKKEANCIIDRTPAHYVNWYDAKAYCEWLGKASNKSISLPTEAQWEYVARNLGQESVLFATNNGKREPGVNTDGYKTYHGSLTPTVVDKYPPNPLGIYALEGGVAEWALDSWVNNYDKLPRKNPINLVDDEDNTKSIRGHNFLVGKDPVPSTILHFPSTADTASHGTGFRCVINK</sequence>
<dbReference type="Pfam" id="PF03781">
    <property type="entry name" value="FGE-sulfatase"/>
    <property type="match status" value="1"/>
</dbReference>
<dbReference type="Gene3D" id="3.90.1580.10">
    <property type="entry name" value="paralog of FGE (formylglycine-generating enzyme)"/>
    <property type="match status" value="1"/>
</dbReference>
<dbReference type="RefSeq" id="WP_094785795.1">
    <property type="nucleotide sequence ID" value="NZ_NDXW01000001.1"/>
</dbReference>
<dbReference type="EMBL" id="NDXW01000001">
    <property type="protein sequence ID" value="RDH42268.1"/>
    <property type="molecule type" value="Genomic_DNA"/>
</dbReference>